<gene>
    <name evidence="2" type="ORF">D9V37_08200</name>
</gene>
<dbReference type="Proteomes" id="UP000281708">
    <property type="component" value="Unassembled WGS sequence"/>
</dbReference>
<protein>
    <submittedName>
        <fullName evidence="2">Uncharacterized protein</fullName>
    </submittedName>
</protein>
<feature type="region of interest" description="Disordered" evidence="1">
    <location>
        <begin position="60"/>
        <end position="84"/>
    </location>
</feature>
<dbReference type="RefSeq" id="WP_121805624.1">
    <property type="nucleotide sequence ID" value="NZ_RDBE01000006.1"/>
</dbReference>
<organism evidence="2 3">
    <name type="scientific">Nocardioides mangrovicus</name>
    <dbReference type="NCBI Taxonomy" id="2478913"/>
    <lineage>
        <taxon>Bacteria</taxon>
        <taxon>Bacillati</taxon>
        <taxon>Actinomycetota</taxon>
        <taxon>Actinomycetes</taxon>
        <taxon>Propionibacteriales</taxon>
        <taxon>Nocardioidaceae</taxon>
        <taxon>Nocardioides</taxon>
    </lineage>
</organism>
<proteinExistence type="predicted"/>
<evidence type="ECO:0000313" key="2">
    <source>
        <dbReference type="EMBL" id="RLV49859.1"/>
    </source>
</evidence>
<keyword evidence="3" id="KW-1185">Reference proteome</keyword>
<dbReference type="EMBL" id="RDBE01000006">
    <property type="protein sequence ID" value="RLV49859.1"/>
    <property type="molecule type" value="Genomic_DNA"/>
</dbReference>
<accession>A0A3L8P5F0</accession>
<name>A0A3L8P5F0_9ACTN</name>
<dbReference type="AlphaFoldDB" id="A0A3L8P5F0"/>
<comment type="caution">
    <text evidence="2">The sequence shown here is derived from an EMBL/GenBank/DDBJ whole genome shotgun (WGS) entry which is preliminary data.</text>
</comment>
<evidence type="ECO:0000313" key="3">
    <source>
        <dbReference type="Proteomes" id="UP000281708"/>
    </source>
</evidence>
<sequence length="185" mass="19145">MLTDDEITTRLRRSFEHATADLHYARPVAPPRPRPALVLVPAVSLAGAAAMGVVVAGQPGAAPSPHSPGTHAAPPSPTVVTTSLGTPSSTIRFAGYLMTSPAGVDAAHAVAALVTDPVPVPTDASRVRNADGVEAAVGHYPGTDREAIWVTVPSRNDGRPMALVSPDLTRQQLLELWRTGTSATK</sequence>
<evidence type="ECO:0000256" key="1">
    <source>
        <dbReference type="SAM" id="MobiDB-lite"/>
    </source>
</evidence>
<reference evidence="2 3" key="1">
    <citation type="submission" date="2018-10" db="EMBL/GenBank/DDBJ databases">
        <title>Marmoricola sp. 4Q3S-7 whole genome shotgun sequence.</title>
        <authorList>
            <person name="Li F."/>
        </authorList>
    </citation>
    <scope>NUCLEOTIDE SEQUENCE [LARGE SCALE GENOMIC DNA]</scope>
    <source>
        <strain evidence="2 3">4Q3S-7</strain>
    </source>
</reference>